<reference evidence="2" key="1">
    <citation type="journal article" date="2019" name="Int. J. Syst. Evol. Microbiol.">
        <title>The Global Catalogue of Microorganisms (GCM) 10K type strain sequencing project: providing services to taxonomists for standard genome sequencing and annotation.</title>
        <authorList>
            <consortium name="The Broad Institute Genomics Platform"/>
            <consortium name="The Broad Institute Genome Sequencing Center for Infectious Disease"/>
            <person name="Wu L."/>
            <person name="Ma J."/>
        </authorList>
    </citation>
    <scope>NUCLEOTIDE SEQUENCE [LARGE SCALE GENOMIC DNA]</scope>
    <source>
        <strain evidence="2">CCUG 62215</strain>
    </source>
</reference>
<accession>A0ABW3NCM2</accession>
<proteinExistence type="predicted"/>
<dbReference type="RefSeq" id="WP_386132182.1">
    <property type="nucleotide sequence ID" value="NZ_JBHTJL010000016.1"/>
</dbReference>
<keyword evidence="2" id="KW-1185">Reference proteome</keyword>
<name>A0ABW3NCM2_9FLAO</name>
<organism evidence="1 2">
    <name type="scientific">Winogradskyella litorisediminis</name>
    <dbReference type="NCBI Taxonomy" id="1156618"/>
    <lineage>
        <taxon>Bacteria</taxon>
        <taxon>Pseudomonadati</taxon>
        <taxon>Bacteroidota</taxon>
        <taxon>Flavobacteriia</taxon>
        <taxon>Flavobacteriales</taxon>
        <taxon>Flavobacteriaceae</taxon>
        <taxon>Winogradskyella</taxon>
    </lineage>
</organism>
<protein>
    <submittedName>
        <fullName evidence="1">Uncharacterized protein</fullName>
    </submittedName>
</protein>
<dbReference type="EMBL" id="JBHTJL010000016">
    <property type="protein sequence ID" value="MFD1064125.1"/>
    <property type="molecule type" value="Genomic_DNA"/>
</dbReference>
<comment type="caution">
    <text evidence="1">The sequence shown here is derived from an EMBL/GenBank/DDBJ whole genome shotgun (WGS) entry which is preliminary data.</text>
</comment>
<dbReference type="Proteomes" id="UP001597013">
    <property type="component" value="Unassembled WGS sequence"/>
</dbReference>
<gene>
    <name evidence="1" type="ORF">ACFQ1Q_12780</name>
</gene>
<evidence type="ECO:0000313" key="2">
    <source>
        <dbReference type="Proteomes" id="UP001597013"/>
    </source>
</evidence>
<sequence length="120" mass="14455">MKYKNIPSAIHNFGHSFLSYENYVDSDYVIYKLNKISRKNHDIKIDWKTKEFQPKILLSKRITKSIKFWHDNIKKHFSSQNVEFDCLETFELIWNIGERPKVVAIDNREKMYGKEIINTL</sequence>
<evidence type="ECO:0000313" key="1">
    <source>
        <dbReference type="EMBL" id="MFD1064125.1"/>
    </source>
</evidence>